<name>A0A3M7R8W0_BRAPC</name>
<comment type="caution">
    <text evidence="1">The sequence shown here is derived from an EMBL/GenBank/DDBJ whole genome shotgun (WGS) entry which is preliminary data.</text>
</comment>
<organism evidence="1 2">
    <name type="scientific">Brachionus plicatilis</name>
    <name type="common">Marine rotifer</name>
    <name type="synonym">Brachionus muelleri</name>
    <dbReference type="NCBI Taxonomy" id="10195"/>
    <lineage>
        <taxon>Eukaryota</taxon>
        <taxon>Metazoa</taxon>
        <taxon>Spiralia</taxon>
        <taxon>Gnathifera</taxon>
        <taxon>Rotifera</taxon>
        <taxon>Eurotatoria</taxon>
        <taxon>Monogononta</taxon>
        <taxon>Pseudotrocha</taxon>
        <taxon>Ploima</taxon>
        <taxon>Brachionidae</taxon>
        <taxon>Brachionus</taxon>
    </lineage>
</organism>
<proteinExistence type="predicted"/>
<sequence>MKPDLANGNLKIEYDDSSNSSACSQASSNLESWIYLENNLKLDEIDNYISKILPPSLLQHSSTYFVSPFLPKKVQQNFLDLFYSKLFLKVHGTLTIRIFQKLCQANLDLNTELIRKS</sequence>
<reference evidence="1 2" key="1">
    <citation type="journal article" date="2018" name="Sci. Rep.">
        <title>Genomic signatures of local adaptation to the degree of environmental predictability in rotifers.</title>
        <authorList>
            <person name="Franch-Gras L."/>
            <person name="Hahn C."/>
            <person name="Garcia-Roger E.M."/>
            <person name="Carmona M.J."/>
            <person name="Serra M."/>
            <person name="Gomez A."/>
        </authorList>
    </citation>
    <scope>NUCLEOTIDE SEQUENCE [LARGE SCALE GENOMIC DNA]</scope>
    <source>
        <strain evidence="1">HYR1</strain>
    </source>
</reference>
<accession>A0A3M7R8W0</accession>
<gene>
    <name evidence="1" type="ORF">BpHYR1_003341</name>
</gene>
<keyword evidence="2" id="KW-1185">Reference proteome</keyword>
<evidence type="ECO:0000313" key="1">
    <source>
        <dbReference type="EMBL" id="RNA20052.1"/>
    </source>
</evidence>
<dbReference type="AlphaFoldDB" id="A0A3M7R8W0"/>
<dbReference type="Proteomes" id="UP000276133">
    <property type="component" value="Unassembled WGS sequence"/>
</dbReference>
<evidence type="ECO:0000313" key="2">
    <source>
        <dbReference type="Proteomes" id="UP000276133"/>
    </source>
</evidence>
<protein>
    <submittedName>
        <fullName evidence="1">Uncharacterized protein</fullName>
    </submittedName>
</protein>
<dbReference type="EMBL" id="REGN01003927">
    <property type="protein sequence ID" value="RNA20052.1"/>
    <property type="molecule type" value="Genomic_DNA"/>
</dbReference>